<dbReference type="EMBL" id="FOGD01000005">
    <property type="protein sequence ID" value="SER20008.1"/>
    <property type="molecule type" value="Genomic_DNA"/>
</dbReference>
<dbReference type="PANTHER" id="PTHR38784:SF1">
    <property type="entry name" value="SUCROSE PHOSPHORYLASE"/>
    <property type="match status" value="1"/>
</dbReference>
<dbReference type="Gene3D" id="3.10.640.10">
    <property type="entry name" value="Restriction endonuclease-like alpha-beta roll domain"/>
    <property type="match status" value="1"/>
</dbReference>
<dbReference type="SMART" id="SM01322">
    <property type="entry name" value="YaeQ"/>
    <property type="match status" value="1"/>
</dbReference>
<dbReference type="AlphaFoldDB" id="A0A1H9M8I8"/>
<reference evidence="1 2" key="1">
    <citation type="submission" date="2016-10" db="EMBL/GenBank/DDBJ databases">
        <authorList>
            <person name="de Groot N.N."/>
        </authorList>
    </citation>
    <scope>NUCLEOTIDE SEQUENCE [LARGE SCALE GENOMIC DNA]</scope>
    <source>
        <strain evidence="1 2">ATCC 35958</strain>
    </source>
</reference>
<dbReference type="STRING" id="180197.SAMN02982919_01916"/>
<gene>
    <name evidence="1" type="ORF">SAMN02982919_01916</name>
</gene>
<proteinExistence type="predicted"/>
<protein>
    <submittedName>
        <fullName evidence="1">Uncharacterized conserved protein YaeQ, suppresses RfaH defect</fullName>
    </submittedName>
</protein>
<dbReference type="PANTHER" id="PTHR38784">
    <property type="entry name" value="SUCROSE PHOSPHORYLASE"/>
    <property type="match status" value="1"/>
</dbReference>
<dbReference type="InterPro" id="IPR011335">
    <property type="entry name" value="Restrct_endonuc-II-like"/>
</dbReference>
<evidence type="ECO:0000313" key="1">
    <source>
        <dbReference type="EMBL" id="SER20008.1"/>
    </source>
</evidence>
<dbReference type="InterPro" id="IPR038590">
    <property type="entry name" value="YaeQ_sf"/>
</dbReference>
<keyword evidence="2" id="KW-1185">Reference proteome</keyword>
<dbReference type="InterPro" id="IPR009822">
    <property type="entry name" value="YaeQ"/>
</dbReference>
<sequence>MWARRLNWRGASKADMALKSTIFKANLQIADIDHGYYADHALTLARHPSETDERMMVRLVALALHAHELQDTCNGDGTLAFGAGLSDPDDPDASLTDFTGRKRLWIEVGQPEDKPLTKACSKADAVVVYAFHHAADVWWKGIETKLSRLEKLQVWRIDFEAAQELARLAERSMQLQATIQEGSITLSSNLGSVPLEPLRWK</sequence>
<dbReference type="Pfam" id="PF07152">
    <property type="entry name" value="YaeQ"/>
    <property type="match status" value="1"/>
</dbReference>
<name>A0A1H9M8I8_9BURK</name>
<evidence type="ECO:0000313" key="2">
    <source>
        <dbReference type="Proteomes" id="UP000199766"/>
    </source>
</evidence>
<accession>A0A1H9M8I8</accession>
<dbReference type="SUPFAM" id="SSF52980">
    <property type="entry name" value="Restriction endonuclease-like"/>
    <property type="match status" value="1"/>
</dbReference>
<dbReference type="Proteomes" id="UP000199766">
    <property type="component" value="Unassembled WGS sequence"/>
</dbReference>
<dbReference type="PIRSF" id="PIRSF011484">
    <property type="entry name" value="YaeQ"/>
    <property type="match status" value="1"/>
</dbReference>
<organism evidence="1 2">
    <name type="scientific">Giesbergeria anulus</name>
    <dbReference type="NCBI Taxonomy" id="180197"/>
    <lineage>
        <taxon>Bacteria</taxon>
        <taxon>Pseudomonadati</taxon>
        <taxon>Pseudomonadota</taxon>
        <taxon>Betaproteobacteria</taxon>
        <taxon>Burkholderiales</taxon>
        <taxon>Comamonadaceae</taxon>
        <taxon>Giesbergeria</taxon>
    </lineage>
</organism>